<dbReference type="EMBL" id="BAABAS010000006">
    <property type="protein sequence ID" value="GAA4231077.1"/>
    <property type="molecule type" value="Genomic_DNA"/>
</dbReference>
<protein>
    <submittedName>
        <fullName evidence="1">Uncharacterized protein</fullName>
    </submittedName>
</protein>
<proteinExistence type="predicted"/>
<comment type="caution">
    <text evidence="1">The sequence shown here is derived from an EMBL/GenBank/DDBJ whole genome shotgun (WGS) entry which is preliminary data.</text>
</comment>
<accession>A0ABP8BZK4</accession>
<gene>
    <name evidence="1" type="ORF">GCM10022254_27330</name>
</gene>
<dbReference type="Proteomes" id="UP001501710">
    <property type="component" value="Unassembled WGS sequence"/>
</dbReference>
<organism evidence="1 2">
    <name type="scientific">Actinomadura meridiana</name>
    <dbReference type="NCBI Taxonomy" id="559626"/>
    <lineage>
        <taxon>Bacteria</taxon>
        <taxon>Bacillati</taxon>
        <taxon>Actinomycetota</taxon>
        <taxon>Actinomycetes</taxon>
        <taxon>Streptosporangiales</taxon>
        <taxon>Thermomonosporaceae</taxon>
        <taxon>Actinomadura</taxon>
    </lineage>
</organism>
<sequence length="86" mass="9449">MADVRLDGGDERVLVRADEELDADLALAVLDGGAQTMHAVEHGHRLAVHENRRKVRVHPREDPDVIGFLALQPGTVSEFQKLNGNC</sequence>
<keyword evidence="2" id="KW-1185">Reference proteome</keyword>
<name>A0ABP8BZK4_9ACTN</name>
<evidence type="ECO:0000313" key="2">
    <source>
        <dbReference type="Proteomes" id="UP001501710"/>
    </source>
</evidence>
<reference evidence="2" key="1">
    <citation type="journal article" date="2019" name="Int. J. Syst. Evol. Microbiol.">
        <title>The Global Catalogue of Microorganisms (GCM) 10K type strain sequencing project: providing services to taxonomists for standard genome sequencing and annotation.</title>
        <authorList>
            <consortium name="The Broad Institute Genomics Platform"/>
            <consortium name="The Broad Institute Genome Sequencing Center for Infectious Disease"/>
            <person name="Wu L."/>
            <person name="Ma J."/>
        </authorList>
    </citation>
    <scope>NUCLEOTIDE SEQUENCE [LARGE SCALE GENOMIC DNA]</scope>
    <source>
        <strain evidence="2">JCM 17440</strain>
    </source>
</reference>
<evidence type="ECO:0000313" key="1">
    <source>
        <dbReference type="EMBL" id="GAA4231077.1"/>
    </source>
</evidence>